<sequence length="164" mass="19620">MKRYLKFTNDDYIVHENKEIKFKKIANFESINFSYGMCELGWLIIREKFGTKLILWQSSDFRDFLVLLEIDFTEFQNSFIDKNLEFKDVFPIQEILSMILGSESNYWAELFTNLLIKEKSFQSNILSVFDNYKINKWASQRLKHNVLKIRSIINNQKKTDGSDM</sequence>
<proteinExistence type="predicted"/>
<comment type="caution">
    <text evidence="1">The sequence shown here is derived from an EMBL/GenBank/DDBJ whole genome shotgun (WGS) entry which is preliminary data.</text>
</comment>
<protein>
    <submittedName>
        <fullName evidence="1">Uncharacterized protein</fullName>
    </submittedName>
</protein>
<gene>
    <name evidence="1" type="ORF">ACFFVK_08015</name>
</gene>
<organism evidence="1 2">
    <name type="scientific">Flavobacterium gyeonganense</name>
    <dbReference type="NCBI Taxonomy" id="1310418"/>
    <lineage>
        <taxon>Bacteria</taxon>
        <taxon>Pseudomonadati</taxon>
        <taxon>Bacteroidota</taxon>
        <taxon>Flavobacteriia</taxon>
        <taxon>Flavobacteriales</taxon>
        <taxon>Flavobacteriaceae</taxon>
        <taxon>Flavobacterium</taxon>
    </lineage>
</organism>
<evidence type="ECO:0000313" key="2">
    <source>
        <dbReference type="Proteomes" id="UP001589562"/>
    </source>
</evidence>
<name>A0ABV5H9F3_9FLAO</name>
<reference evidence="1 2" key="1">
    <citation type="submission" date="2024-09" db="EMBL/GenBank/DDBJ databases">
        <authorList>
            <person name="Sun Q."/>
            <person name="Mori K."/>
        </authorList>
    </citation>
    <scope>NUCLEOTIDE SEQUENCE [LARGE SCALE GENOMIC DNA]</scope>
    <source>
        <strain evidence="1 2">CECT 8365</strain>
    </source>
</reference>
<dbReference type="EMBL" id="JBHMFE010000011">
    <property type="protein sequence ID" value="MFB9108520.1"/>
    <property type="molecule type" value="Genomic_DNA"/>
</dbReference>
<dbReference type="Proteomes" id="UP001589562">
    <property type="component" value="Unassembled WGS sequence"/>
</dbReference>
<dbReference type="RefSeq" id="WP_278008967.1">
    <property type="nucleotide sequence ID" value="NZ_CP121112.1"/>
</dbReference>
<accession>A0ABV5H9F3</accession>
<keyword evidence="2" id="KW-1185">Reference proteome</keyword>
<evidence type="ECO:0000313" key="1">
    <source>
        <dbReference type="EMBL" id="MFB9108520.1"/>
    </source>
</evidence>